<reference evidence="10" key="1">
    <citation type="submission" date="2015-09" db="EMBL/GenBank/DDBJ databases">
        <title>Whole genome sequence of Pseudomonas fluorescens FW300-N2C3.</title>
        <authorList>
            <person name="Ray J."/>
            <person name="Melnyk R."/>
            <person name="Deutschbauer A."/>
        </authorList>
    </citation>
    <scope>NUCLEOTIDE SEQUENCE [LARGE SCALE GENOMIC DNA]</scope>
    <source>
        <strain evidence="10">FW300-N2C3</strain>
    </source>
</reference>
<evidence type="ECO:0000256" key="4">
    <source>
        <dbReference type="ARBA" id="ARBA00022737"/>
    </source>
</evidence>
<dbReference type="InterPro" id="IPR004452">
    <property type="entry name" value="LutB/LldF"/>
</dbReference>
<evidence type="ECO:0000256" key="7">
    <source>
        <dbReference type="ARBA" id="ARBA00023014"/>
    </source>
</evidence>
<gene>
    <name evidence="9" type="ORF">AO356_07560</name>
</gene>
<evidence type="ECO:0000256" key="2">
    <source>
        <dbReference type="ARBA" id="ARBA00022485"/>
    </source>
</evidence>
<keyword evidence="3" id="KW-0479">Metal-binding</keyword>
<dbReference type="OrthoDB" id="5289041at2"/>
<dbReference type="InterPro" id="IPR017900">
    <property type="entry name" value="4Fe4S_Fe_S_CS"/>
</dbReference>
<name>A0A0N9WFI7_PSEFL</name>
<dbReference type="SUPFAM" id="SSF100950">
    <property type="entry name" value="NagB/RpiA/CoA transferase-like"/>
    <property type="match status" value="1"/>
</dbReference>
<sequence length="489" mass="54227">MSTPTLIPTVEVPVEAQEDFRARAHKALDDTQLRNNFRSAMDSLMTKRAASFSDAHEREHLRVLGNAVRARALSKLPDLLEQLETNLTRNGVNVHWAETVDEANGIVLSIIRAHEARQVIKGKSMVSEEMEMNHFLEARDIECLESDMGEYIVQLDHEKPSHIIMPAIHKNAGQVASLFHDKLGVEYTKDVDQLIQIGRKVLRQKFFEADIGVSGVNFAVAETGTLLLVENEGNGRMSTTVPPVHIAVTGIEKVVENLRDVVPLLSLLTRSALGQPITTYVNMISGPRKADELDGPQEVHLVLLDNGRSQAFADSELRQTLNCIRCGACMNHCPVYTRIGGHAYGEVYPGPIGKIITPHMVGLAKVPDHPSASSLCGACGEVCPVKIPIPALLRRLREENVKAPDSPNQVMRGQGSKYSPKERFIWNAWAWLNSSPRLYRLFGFLATRLRALTPKNLGPWTQNHSAPQPAARSLHDLAREHLNQQGGRR</sequence>
<dbReference type="PROSITE" id="PS00198">
    <property type="entry name" value="4FE4S_FER_1"/>
    <property type="match status" value="1"/>
</dbReference>
<dbReference type="InterPro" id="IPR003741">
    <property type="entry name" value="LUD_dom"/>
</dbReference>
<dbReference type="PROSITE" id="PS51379">
    <property type="entry name" value="4FE4S_FER_2"/>
    <property type="match status" value="1"/>
</dbReference>
<keyword evidence="7" id="KW-0411">Iron-sulfur</keyword>
<feature type="domain" description="4Fe-4S ferredoxin-type" evidence="8">
    <location>
        <begin position="313"/>
        <end position="342"/>
    </location>
</feature>
<evidence type="ECO:0000256" key="6">
    <source>
        <dbReference type="ARBA" id="ARBA00023004"/>
    </source>
</evidence>
<dbReference type="PANTHER" id="PTHR47153">
    <property type="entry name" value="LACTATE UTILIZATION PROTEIN B"/>
    <property type="match status" value="1"/>
</dbReference>
<organism evidence="9 10">
    <name type="scientific">Pseudomonas fluorescens</name>
    <dbReference type="NCBI Taxonomy" id="294"/>
    <lineage>
        <taxon>Bacteria</taxon>
        <taxon>Pseudomonadati</taxon>
        <taxon>Pseudomonadota</taxon>
        <taxon>Gammaproteobacteria</taxon>
        <taxon>Pseudomonadales</taxon>
        <taxon>Pseudomonadaceae</taxon>
        <taxon>Pseudomonas</taxon>
    </lineage>
</organism>
<evidence type="ECO:0000259" key="8">
    <source>
        <dbReference type="PROSITE" id="PS51379"/>
    </source>
</evidence>
<dbReference type="Pfam" id="PF02589">
    <property type="entry name" value="LUD_dom"/>
    <property type="match status" value="1"/>
</dbReference>
<protein>
    <submittedName>
        <fullName evidence="9">(Fe-S)-binding protein</fullName>
    </submittedName>
</protein>
<dbReference type="Pfam" id="PF13183">
    <property type="entry name" value="Fer4_8"/>
    <property type="match status" value="1"/>
</dbReference>
<proteinExistence type="predicted"/>
<dbReference type="Gene3D" id="3.40.50.10420">
    <property type="entry name" value="NagB/RpiA/CoA transferase-like"/>
    <property type="match status" value="1"/>
</dbReference>
<dbReference type="NCBIfam" id="TIGR00273">
    <property type="entry name" value="LutB/LldF family L-lactate oxidation iron-sulfur protein"/>
    <property type="match status" value="1"/>
</dbReference>
<dbReference type="SUPFAM" id="SSF46548">
    <property type="entry name" value="alpha-helical ferredoxin"/>
    <property type="match status" value="1"/>
</dbReference>
<keyword evidence="5" id="KW-0249">Electron transport</keyword>
<evidence type="ECO:0000313" key="10">
    <source>
        <dbReference type="Proteomes" id="UP000059425"/>
    </source>
</evidence>
<dbReference type="AlphaFoldDB" id="A0A0N9WFI7"/>
<evidence type="ECO:0000313" key="9">
    <source>
        <dbReference type="EMBL" id="ALI06661.1"/>
    </source>
</evidence>
<reference evidence="9 10" key="2">
    <citation type="journal article" date="2018" name="Nature">
        <title>Mutant phenotypes for thousands of bacterial genes of unknown function.</title>
        <authorList>
            <person name="Price M.N."/>
            <person name="Wetmore K.M."/>
            <person name="Waters R.J."/>
            <person name="Callaghan M."/>
            <person name="Ray J."/>
            <person name="Liu H."/>
            <person name="Kuehl J.V."/>
            <person name="Melnyk R.A."/>
            <person name="Lamson J.S."/>
            <person name="Suh Y."/>
            <person name="Carlson H.K."/>
            <person name="Esquivel Z."/>
            <person name="Sadeeshkumar H."/>
            <person name="Chakraborty R."/>
            <person name="Zane G.M."/>
            <person name="Rubin B.E."/>
            <person name="Wall J.D."/>
            <person name="Visel A."/>
            <person name="Bristow J."/>
            <person name="Blow M.J."/>
            <person name="Arkin A.P."/>
            <person name="Deutschbauer A.M."/>
        </authorList>
    </citation>
    <scope>NUCLEOTIDE SEQUENCE [LARGE SCALE GENOMIC DNA]</scope>
    <source>
        <strain evidence="9 10">FW300-N2C3</strain>
    </source>
</reference>
<evidence type="ECO:0000256" key="5">
    <source>
        <dbReference type="ARBA" id="ARBA00022982"/>
    </source>
</evidence>
<dbReference type="GO" id="GO:0051539">
    <property type="term" value="F:4 iron, 4 sulfur cluster binding"/>
    <property type="evidence" value="ECO:0007669"/>
    <property type="project" value="UniProtKB-KW"/>
</dbReference>
<dbReference type="PANTHER" id="PTHR47153:SF2">
    <property type="entry name" value="LACTATE UTILIZATION PROTEIN B"/>
    <property type="match status" value="1"/>
</dbReference>
<dbReference type="GO" id="GO:0046872">
    <property type="term" value="F:metal ion binding"/>
    <property type="evidence" value="ECO:0007669"/>
    <property type="project" value="UniProtKB-KW"/>
</dbReference>
<evidence type="ECO:0000256" key="3">
    <source>
        <dbReference type="ARBA" id="ARBA00022723"/>
    </source>
</evidence>
<dbReference type="InterPro" id="IPR009051">
    <property type="entry name" value="Helical_ferredxn"/>
</dbReference>
<dbReference type="InterPro" id="IPR024569">
    <property type="entry name" value="LutB_C"/>
</dbReference>
<dbReference type="EMBL" id="CP012831">
    <property type="protein sequence ID" value="ALI06661.1"/>
    <property type="molecule type" value="Genomic_DNA"/>
</dbReference>
<accession>A0A0N9WFI7</accession>
<dbReference type="Gene3D" id="1.10.1060.10">
    <property type="entry name" value="Alpha-helical ferredoxin"/>
    <property type="match status" value="1"/>
</dbReference>
<dbReference type="RefSeq" id="WP_060739234.1">
    <property type="nucleotide sequence ID" value="NZ_CP012831.1"/>
</dbReference>
<keyword evidence="1" id="KW-0813">Transport</keyword>
<dbReference type="InterPro" id="IPR037171">
    <property type="entry name" value="NagB/RpiA_transferase-like"/>
</dbReference>
<keyword evidence="2" id="KW-0004">4Fe-4S</keyword>
<keyword evidence="4" id="KW-0677">Repeat</keyword>
<dbReference type="Pfam" id="PF11870">
    <property type="entry name" value="LutB_C"/>
    <property type="match status" value="1"/>
</dbReference>
<dbReference type="GO" id="GO:0006089">
    <property type="term" value="P:lactate metabolic process"/>
    <property type="evidence" value="ECO:0007669"/>
    <property type="project" value="InterPro"/>
</dbReference>
<dbReference type="InterPro" id="IPR024185">
    <property type="entry name" value="FTHF_cligase-like_sf"/>
</dbReference>
<evidence type="ECO:0000256" key="1">
    <source>
        <dbReference type="ARBA" id="ARBA00022448"/>
    </source>
</evidence>
<keyword evidence="6" id="KW-0408">Iron</keyword>
<dbReference type="InterPro" id="IPR017896">
    <property type="entry name" value="4Fe4S_Fe-S-bd"/>
</dbReference>
<dbReference type="Proteomes" id="UP000059425">
    <property type="component" value="Chromosome"/>
</dbReference>